<comment type="subunit">
    <text evidence="6">Monomer.</text>
</comment>
<dbReference type="InterPro" id="IPR000994">
    <property type="entry name" value="Pept_M24"/>
</dbReference>
<feature type="binding site" evidence="6">
    <location>
        <position position="225"/>
    </location>
    <ligand>
        <name>a divalent metal cation</name>
        <dbReference type="ChEBI" id="CHEBI:60240"/>
        <label>2</label>
        <note>catalytic</note>
    </ligand>
</feature>
<dbReference type="PANTHER" id="PTHR43330:SF27">
    <property type="entry name" value="METHIONINE AMINOPEPTIDASE"/>
    <property type="match status" value="1"/>
</dbReference>
<dbReference type="PANTHER" id="PTHR43330">
    <property type="entry name" value="METHIONINE AMINOPEPTIDASE"/>
    <property type="match status" value="1"/>
</dbReference>
<evidence type="ECO:0000256" key="4">
    <source>
        <dbReference type="ARBA" id="ARBA00022723"/>
    </source>
</evidence>
<proteinExistence type="inferred from homology"/>
<comment type="function">
    <text evidence="1 6">Removes the N-terminal methionine from nascent proteins. The N-terminal methionine is often cleaved when the second residue in the primary sequence is small and uncharged (Met-Ala-, Cys, Gly, Pro, Ser, Thr, or Val). Requires deformylation of the N(alpha)-formylated initiator methionine before it can be hydrolyzed.</text>
</comment>
<feature type="binding site" evidence="6">
    <location>
        <position position="256"/>
    </location>
    <ligand>
        <name>a divalent metal cation</name>
        <dbReference type="ChEBI" id="CHEBI:60240"/>
        <label>2</label>
        <note>catalytic</note>
    </ligand>
</feature>
<feature type="binding site" evidence="6">
    <location>
        <position position="129"/>
    </location>
    <ligand>
        <name>a divalent metal cation</name>
        <dbReference type="ChEBI" id="CHEBI:60240"/>
        <label>2</label>
        <note>catalytic</note>
    </ligand>
</feature>
<dbReference type="Proteomes" id="UP001501302">
    <property type="component" value="Unassembled WGS sequence"/>
</dbReference>
<evidence type="ECO:0000256" key="2">
    <source>
        <dbReference type="ARBA" id="ARBA00022438"/>
    </source>
</evidence>
<dbReference type="EMBL" id="BAABJJ010000001">
    <property type="protein sequence ID" value="GAA4932249.1"/>
    <property type="molecule type" value="Genomic_DNA"/>
</dbReference>
<dbReference type="InterPro" id="IPR001714">
    <property type="entry name" value="Pept_M24_MAP"/>
</dbReference>
<keyword evidence="2 6" id="KW-0031">Aminopeptidase</keyword>
<dbReference type="GO" id="GO:0004177">
    <property type="term" value="F:aminopeptidase activity"/>
    <property type="evidence" value="ECO:0007669"/>
    <property type="project" value="UniProtKB-KW"/>
</dbReference>
<evidence type="ECO:0000256" key="6">
    <source>
        <dbReference type="HAMAP-Rule" id="MF_01974"/>
    </source>
</evidence>
<feature type="binding site" evidence="6">
    <location>
        <position position="118"/>
    </location>
    <ligand>
        <name>a divalent metal cation</name>
        <dbReference type="ChEBI" id="CHEBI:60240"/>
        <label>1</label>
    </ligand>
</feature>
<dbReference type="SUPFAM" id="SSF55920">
    <property type="entry name" value="Creatinase/aminopeptidase"/>
    <property type="match status" value="1"/>
</dbReference>
<comment type="similarity">
    <text evidence="6">Belongs to the peptidase M24A family. Methionine aminopeptidase type 1 subfamily.</text>
</comment>
<reference evidence="10" key="1">
    <citation type="journal article" date="2019" name="Int. J. Syst. Evol. Microbiol.">
        <title>The Global Catalogue of Microorganisms (GCM) 10K type strain sequencing project: providing services to taxonomists for standard genome sequencing and annotation.</title>
        <authorList>
            <consortium name="The Broad Institute Genomics Platform"/>
            <consortium name="The Broad Institute Genome Sequencing Center for Infectious Disease"/>
            <person name="Wu L."/>
            <person name="Ma J."/>
        </authorList>
    </citation>
    <scope>NUCLEOTIDE SEQUENCE [LARGE SCALE GENOMIC DNA]</scope>
    <source>
        <strain evidence="10">JCM 18285</strain>
    </source>
</reference>
<name>A0ABP9GEZ3_9FLAO</name>
<comment type="cofactor">
    <cofactor evidence="6">
        <name>Co(2+)</name>
        <dbReference type="ChEBI" id="CHEBI:48828"/>
    </cofactor>
    <cofactor evidence="6">
        <name>Zn(2+)</name>
        <dbReference type="ChEBI" id="CHEBI:29105"/>
    </cofactor>
    <cofactor evidence="6">
        <name>Mn(2+)</name>
        <dbReference type="ChEBI" id="CHEBI:29035"/>
    </cofactor>
    <cofactor evidence="6">
        <name>Fe(2+)</name>
        <dbReference type="ChEBI" id="CHEBI:29033"/>
    </cofactor>
    <text evidence="6">Binds 2 divalent metal cations per subunit. Has a high-affinity and a low affinity metal-binding site. The true nature of the physiological cofactor is under debate. The enzyme is active with cobalt, zinc, manganese or divalent iron ions. Most likely, methionine aminopeptidases function as mononuclear Fe(2+)-metalloproteases under physiological conditions, and the catalytically relevant metal-binding site has been assigned to the histidine-containing high-affinity site.</text>
</comment>
<feature type="domain" description="Peptidase M24" evidence="8">
    <location>
        <begin position="35"/>
        <end position="260"/>
    </location>
</feature>
<dbReference type="HAMAP" id="MF_01974">
    <property type="entry name" value="MetAP_1"/>
    <property type="match status" value="1"/>
</dbReference>
<sequence>MSKVIKTAKKTIAKIKYLCQYFSSMIIVKTKEEIELMRESALIVSKTLGEVAKAIKPGVTTLQLDKIAEEHIRDHGATPGFLGLYDFPNTLCMSPNTQVVHGIPNEDPLIEGDIISIDCGALKNGFYGDHAYTFAVGEIATETEKLLQVTKESLYVGIREFKANNRVGDVGYAIQKYCEDHGYGVVRELVGHGLGSKMHEDPEMPNYGKRGKGKKFVEGMVVAIEPMINMGTHRIKQHRDGWTITTLDNKPSAHFEHDVALVDGKPELLSTFAYIYEALGIISNEEDEFRQKALIL</sequence>
<keyword evidence="5 6" id="KW-0378">Hydrolase</keyword>
<evidence type="ECO:0000259" key="8">
    <source>
        <dbReference type="Pfam" id="PF00557"/>
    </source>
</evidence>
<dbReference type="InterPro" id="IPR036005">
    <property type="entry name" value="Creatinase/aminopeptidase-like"/>
</dbReference>
<evidence type="ECO:0000313" key="9">
    <source>
        <dbReference type="EMBL" id="GAA4932249.1"/>
    </source>
</evidence>
<feature type="binding site" evidence="6">
    <location>
        <position position="129"/>
    </location>
    <ligand>
        <name>a divalent metal cation</name>
        <dbReference type="ChEBI" id="CHEBI:60240"/>
        <label>1</label>
    </ligand>
</feature>
<keyword evidence="3 6" id="KW-0645">Protease</keyword>
<feature type="binding site" evidence="6">
    <location>
        <position position="199"/>
    </location>
    <ligand>
        <name>substrate</name>
    </ligand>
</feature>
<keyword evidence="4 6" id="KW-0479">Metal-binding</keyword>
<dbReference type="CDD" id="cd01086">
    <property type="entry name" value="MetAP1"/>
    <property type="match status" value="1"/>
</dbReference>
<comment type="caution">
    <text evidence="9">The sequence shown here is derived from an EMBL/GenBank/DDBJ whole genome shotgun (WGS) entry which is preliminary data.</text>
</comment>
<dbReference type="InterPro" id="IPR002467">
    <property type="entry name" value="Pept_M24A_MAP1"/>
</dbReference>
<evidence type="ECO:0000256" key="7">
    <source>
        <dbReference type="RuleBase" id="RU003653"/>
    </source>
</evidence>
<organism evidence="9 10">
    <name type="scientific">Algibacter agarivorans</name>
    <dbReference type="NCBI Taxonomy" id="1109741"/>
    <lineage>
        <taxon>Bacteria</taxon>
        <taxon>Pseudomonadati</taxon>
        <taxon>Bacteroidota</taxon>
        <taxon>Flavobacteriia</taxon>
        <taxon>Flavobacteriales</taxon>
        <taxon>Flavobacteriaceae</taxon>
        <taxon>Algibacter</taxon>
    </lineage>
</organism>
<feature type="binding site" evidence="6">
    <location>
        <position position="192"/>
    </location>
    <ligand>
        <name>a divalent metal cation</name>
        <dbReference type="ChEBI" id="CHEBI:60240"/>
        <label>2</label>
        <note>catalytic</note>
    </ligand>
</feature>
<evidence type="ECO:0000256" key="5">
    <source>
        <dbReference type="ARBA" id="ARBA00022801"/>
    </source>
</evidence>
<feature type="binding site" evidence="6">
    <location>
        <position position="101"/>
    </location>
    <ligand>
        <name>substrate</name>
    </ligand>
</feature>
<feature type="binding site" evidence="6">
    <location>
        <position position="256"/>
    </location>
    <ligand>
        <name>a divalent metal cation</name>
        <dbReference type="ChEBI" id="CHEBI:60240"/>
        <label>1</label>
    </ligand>
</feature>
<dbReference type="Gene3D" id="3.90.230.10">
    <property type="entry name" value="Creatinase/methionine aminopeptidase superfamily"/>
    <property type="match status" value="1"/>
</dbReference>
<dbReference type="PRINTS" id="PR00599">
    <property type="entry name" value="MAPEPTIDASE"/>
</dbReference>
<accession>A0ABP9GEZ3</accession>
<keyword evidence="10" id="KW-1185">Reference proteome</keyword>
<comment type="catalytic activity">
    <reaction evidence="6 7">
        <text>Release of N-terminal amino acids, preferentially methionine, from peptides and arylamides.</text>
        <dbReference type="EC" id="3.4.11.18"/>
    </reaction>
</comment>
<protein>
    <recommendedName>
        <fullName evidence="6 7">Methionine aminopeptidase</fullName>
        <shortName evidence="6">MAP</shortName>
        <shortName evidence="6">MetAP</shortName>
        <ecNumber evidence="6 7">3.4.11.18</ecNumber>
    </recommendedName>
    <alternativeName>
        <fullName evidence="6">Peptidase M</fullName>
    </alternativeName>
</protein>
<evidence type="ECO:0000256" key="1">
    <source>
        <dbReference type="ARBA" id="ARBA00002521"/>
    </source>
</evidence>
<dbReference type="NCBIfam" id="TIGR00500">
    <property type="entry name" value="met_pdase_I"/>
    <property type="match status" value="1"/>
</dbReference>
<dbReference type="EC" id="3.4.11.18" evidence="6 7"/>
<evidence type="ECO:0000256" key="3">
    <source>
        <dbReference type="ARBA" id="ARBA00022670"/>
    </source>
</evidence>
<dbReference type="Pfam" id="PF00557">
    <property type="entry name" value="Peptidase_M24"/>
    <property type="match status" value="1"/>
</dbReference>
<gene>
    <name evidence="6 9" type="primary">map</name>
    <name evidence="9" type="ORF">GCM10023314_00650</name>
</gene>
<evidence type="ECO:0000313" key="10">
    <source>
        <dbReference type="Proteomes" id="UP001501302"/>
    </source>
</evidence>